<accession>A0A1H3KRU5</accession>
<dbReference type="InterPro" id="IPR036866">
    <property type="entry name" value="RibonucZ/Hydroxyglut_hydro"/>
</dbReference>
<keyword evidence="4" id="KW-0862">Zinc</keyword>
<dbReference type="PANTHER" id="PTHR46233">
    <property type="entry name" value="HYDROXYACYLGLUTATHIONE HYDROLASE GLOC"/>
    <property type="match status" value="1"/>
</dbReference>
<dbReference type="AlphaFoldDB" id="A0A1H3KRU5"/>
<comment type="cofactor">
    <cofactor evidence="1">
        <name>Zn(2+)</name>
        <dbReference type="ChEBI" id="CHEBI:29105"/>
    </cofactor>
</comment>
<evidence type="ECO:0000256" key="1">
    <source>
        <dbReference type="ARBA" id="ARBA00001947"/>
    </source>
</evidence>
<evidence type="ECO:0000256" key="2">
    <source>
        <dbReference type="ARBA" id="ARBA00022723"/>
    </source>
</evidence>
<dbReference type="SUPFAM" id="SSF56281">
    <property type="entry name" value="Metallo-hydrolase/oxidoreductase"/>
    <property type="match status" value="1"/>
</dbReference>
<evidence type="ECO:0000256" key="4">
    <source>
        <dbReference type="ARBA" id="ARBA00022833"/>
    </source>
</evidence>
<dbReference type="InterPro" id="IPR051453">
    <property type="entry name" value="MBL_Glyoxalase_II"/>
</dbReference>
<keyword evidence="7" id="KW-1185">Reference proteome</keyword>
<dbReference type="PANTHER" id="PTHR46233:SF3">
    <property type="entry name" value="HYDROXYACYLGLUTATHIONE HYDROLASE GLOC"/>
    <property type="match status" value="1"/>
</dbReference>
<dbReference type="GO" id="GO:0046872">
    <property type="term" value="F:metal ion binding"/>
    <property type="evidence" value="ECO:0007669"/>
    <property type="project" value="UniProtKB-KW"/>
</dbReference>
<dbReference type="CDD" id="cd06262">
    <property type="entry name" value="metallo-hydrolase-like_MBL-fold"/>
    <property type="match status" value="1"/>
</dbReference>
<dbReference type="Pfam" id="PF00753">
    <property type="entry name" value="Lactamase_B"/>
    <property type="match status" value="1"/>
</dbReference>
<dbReference type="Proteomes" id="UP000198935">
    <property type="component" value="Unassembled WGS sequence"/>
</dbReference>
<organism evidence="6 7">
    <name type="scientific">Evansella caseinilytica</name>
    <dbReference type="NCBI Taxonomy" id="1503961"/>
    <lineage>
        <taxon>Bacteria</taxon>
        <taxon>Bacillati</taxon>
        <taxon>Bacillota</taxon>
        <taxon>Bacilli</taxon>
        <taxon>Bacillales</taxon>
        <taxon>Bacillaceae</taxon>
        <taxon>Evansella</taxon>
    </lineage>
</organism>
<keyword evidence="2" id="KW-0479">Metal-binding</keyword>
<proteinExistence type="predicted"/>
<sequence>MKWKQMPLGPLQTNCYIVYKENGAGVVIDPGGDAVKLKQWLKEKEITVQAILLTHAHFDHIGAVEAVRTAFHAPVYVHTNEAAWLSDPQLNGSGLFSGIEQISAGKADNYLFGEGPVEIGDFECQVYETPGHSPGSVSFYFPKDGVVFSGDVLFSGGVGRTDLPGGEHGTLMKSIHDKLLSLPDETIVANGHGSVTTIGQEKEDNPFINGFGW</sequence>
<dbReference type="EMBL" id="FNPI01000002">
    <property type="protein sequence ID" value="SDY54892.1"/>
    <property type="molecule type" value="Genomic_DNA"/>
</dbReference>
<evidence type="ECO:0000256" key="3">
    <source>
        <dbReference type="ARBA" id="ARBA00022801"/>
    </source>
</evidence>
<dbReference type="STRING" id="1503961.SAMN05421736_102237"/>
<keyword evidence="3" id="KW-0378">Hydrolase</keyword>
<dbReference type="Gene3D" id="3.60.15.10">
    <property type="entry name" value="Ribonuclease Z/Hydroxyacylglutathione hydrolase-like"/>
    <property type="match status" value="1"/>
</dbReference>
<evidence type="ECO:0000313" key="6">
    <source>
        <dbReference type="EMBL" id="SDY54892.1"/>
    </source>
</evidence>
<reference evidence="7" key="1">
    <citation type="submission" date="2016-10" db="EMBL/GenBank/DDBJ databases">
        <authorList>
            <person name="Varghese N."/>
            <person name="Submissions S."/>
        </authorList>
    </citation>
    <scope>NUCLEOTIDE SEQUENCE [LARGE SCALE GENOMIC DNA]</scope>
    <source>
        <strain evidence="7">SP</strain>
    </source>
</reference>
<dbReference type="OrthoDB" id="9802248at2"/>
<dbReference type="InterPro" id="IPR001279">
    <property type="entry name" value="Metallo-B-lactamas"/>
</dbReference>
<dbReference type="GO" id="GO:0016787">
    <property type="term" value="F:hydrolase activity"/>
    <property type="evidence" value="ECO:0007669"/>
    <property type="project" value="UniProtKB-KW"/>
</dbReference>
<evidence type="ECO:0000259" key="5">
    <source>
        <dbReference type="SMART" id="SM00849"/>
    </source>
</evidence>
<dbReference type="SMART" id="SM00849">
    <property type="entry name" value="Lactamase_B"/>
    <property type="match status" value="1"/>
</dbReference>
<feature type="domain" description="Metallo-beta-lactamase" evidence="5">
    <location>
        <begin position="12"/>
        <end position="192"/>
    </location>
</feature>
<name>A0A1H3KRU5_9BACI</name>
<evidence type="ECO:0000313" key="7">
    <source>
        <dbReference type="Proteomes" id="UP000198935"/>
    </source>
</evidence>
<protein>
    <submittedName>
        <fullName evidence="6">Glyoxylase, beta-lactamase superfamily II</fullName>
    </submittedName>
</protein>
<gene>
    <name evidence="6" type="ORF">SAMN05421736_102237</name>
</gene>